<feature type="transmembrane region" description="Helical" evidence="1">
    <location>
        <begin position="36"/>
        <end position="55"/>
    </location>
</feature>
<dbReference type="PANTHER" id="PTHR36178:SF1">
    <property type="entry name" value="SODIUM_GLUTAMATE SYMPORTER"/>
    <property type="match status" value="1"/>
</dbReference>
<dbReference type="Proteomes" id="UP000003277">
    <property type="component" value="Unassembled WGS sequence"/>
</dbReference>
<dbReference type="GO" id="GO:0015501">
    <property type="term" value="F:glutamate:sodium symporter activity"/>
    <property type="evidence" value="ECO:0007669"/>
    <property type="project" value="UniProtKB-UniRule"/>
</dbReference>
<keyword evidence="1" id="KW-0769">Symport</keyword>
<dbReference type="AlphaFoldDB" id="H1D0T7"/>
<feature type="transmembrane region" description="Helical" evidence="1">
    <location>
        <begin position="314"/>
        <end position="337"/>
    </location>
</feature>
<feature type="transmembrane region" description="Helical" evidence="1">
    <location>
        <begin position="344"/>
        <end position="361"/>
    </location>
</feature>
<feature type="transmembrane region" description="Helical" evidence="1">
    <location>
        <begin position="160"/>
        <end position="184"/>
    </location>
</feature>
<feature type="transmembrane region" description="Helical" evidence="1">
    <location>
        <begin position="100"/>
        <end position="120"/>
    </location>
</feature>
<evidence type="ECO:0000313" key="4">
    <source>
        <dbReference type="Proteomes" id="UP000003277"/>
    </source>
</evidence>
<dbReference type="OrthoDB" id="4921038at2"/>
<keyword evidence="1" id="KW-0029">Amino-acid transport</keyword>
<dbReference type="Pfam" id="PF03616">
    <property type="entry name" value="Glt_symporter"/>
    <property type="match status" value="1"/>
</dbReference>
<dbReference type="InterPro" id="IPR004445">
    <property type="entry name" value="GltS"/>
</dbReference>
<comment type="caution">
    <text evidence="3">The sequence shown here is derived from an EMBL/GenBank/DDBJ whole genome shotgun (WGS) entry which is preliminary data.</text>
</comment>
<dbReference type="eggNOG" id="COG0786">
    <property type="taxonomic scope" value="Bacteria"/>
</dbReference>
<keyword evidence="1" id="KW-0472">Membrane</keyword>
<comment type="subcellular location">
    <subcellularLocation>
        <location evidence="1">Cell membrane</location>
        <topology evidence="1">Multi-pass membrane protein</topology>
    </subcellularLocation>
</comment>
<feature type="transmembrane region" description="Helical" evidence="1">
    <location>
        <begin position="67"/>
        <end position="88"/>
    </location>
</feature>
<feature type="transmembrane region" description="Helical" evidence="1">
    <location>
        <begin position="6"/>
        <end position="24"/>
    </location>
</feature>
<dbReference type="EMBL" id="ADLT01000042">
    <property type="protein sequence ID" value="EHO62854.1"/>
    <property type="molecule type" value="Genomic_DNA"/>
</dbReference>
<dbReference type="HOGENOM" id="CLU_040907_0_0_9"/>
<feature type="transmembrane region" description="Helical" evidence="1">
    <location>
        <begin position="256"/>
        <end position="281"/>
    </location>
</feature>
<reference evidence="3 4" key="1">
    <citation type="submission" date="2011-11" db="EMBL/GenBank/DDBJ databases">
        <title>The Genome Sequence of Dialister succinatiphilus YIT 11850.</title>
        <authorList>
            <consortium name="The Broad Institute Genome Sequencing Platform"/>
            <person name="Earl A."/>
            <person name="Ward D."/>
            <person name="Feldgarden M."/>
            <person name="Gevers D."/>
            <person name="Morotomi M."/>
            <person name="Young S.K."/>
            <person name="Zeng Q."/>
            <person name="Gargeya S."/>
            <person name="Fitzgerald M."/>
            <person name="Haas B."/>
            <person name="Abouelleil A."/>
            <person name="Alvarado L."/>
            <person name="Arachchi H.M."/>
            <person name="Berlin A."/>
            <person name="Brown A."/>
            <person name="Chapman S.B."/>
            <person name="Dunbar C."/>
            <person name="Gearin G."/>
            <person name="Goldberg J."/>
            <person name="Griggs A."/>
            <person name="Gujja S."/>
            <person name="Heiman D."/>
            <person name="Howarth C."/>
            <person name="Lui A."/>
            <person name="MacDonald P.J.P."/>
            <person name="Montmayeur A."/>
            <person name="Murphy C."/>
            <person name="Neiman D."/>
            <person name="Pearson M."/>
            <person name="Priest M."/>
            <person name="Roberts A."/>
            <person name="Saif S."/>
            <person name="Shea T."/>
            <person name="Sisk P."/>
            <person name="Stolte C."/>
            <person name="Sykes S."/>
            <person name="Wortman J."/>
            <person name="Nusbaum C."/>
            <person name="Birren B."/>
        </authorList>
    </citation>
    <scope>NUCLEOTIDE SEQUENCE [LARGE SCALE GENOMIC DNA]</scope>
    <source>
        <strain evidence="3 4">YIT 11850</strain>
    </source>
</reference>
<evidence type="ECO:0000256" key="2">
    <source>
        <dbReference type="NCBIfam" id="TIGR00210"/>
    </source>
</evidence>
<keyword evidence="4" id="KW-1185">Reference proteome</keyword>
<dbReference type="PANTHER" id="PTHR36178">
    <property type="entry name" value="SLR0625 PROTEIN"/>
    <property type="match status" value="1"/>
</dbReference>
<keyword evidence="1" id="KW-1003">Cell membrane</keyword>
<dbReference type="GO" id="GO:0015813">
    <property type="term" value="P:L-glutamate transmembrane transport"/>
    <property type="evidence" value="ECO:0007669"/>
    <property type="project" value="UniProtKB-UniRule"/>
</dbReference>
<gene>
    <name evidence="3" type="ORF">HMPREF9453_01225</name>
</gene>
<name>H1D0T7_9FIRM</name>
<proteinExistence type="inferred from homology"/>
<sequence length="409" mass="43952">MEINLNMYQTLAAAVAVFFLGGFLKTKIKLLRKYCIPAPVIGGTIFSILNCILYTRGIWTYTQDTVMQNWCMMLFFTSIGYMASVHLIRKGGLLVIKMALLVGILIIMQNLIGISLSRFFGENPLMGLADGSIPLVGGHGTSGSFGPVLESMGLSDATTIAFAAATFGLVAGSFIGGPIGELLIRRFRLTSSEGKVIDASLPGGKMGPHPETENDEDAAANYLNMDNFMYAFGQLLLAMGIGTYVSQFFIDIGLVFPGYIGAMIVAAVIRNIAEGTGLYGIYQKESEVLGGMCLNIFISCALMSLKLWQLADLAVPLIITLLIQTVVMALFAYFVIFRVMGGNYEAAVMASGTCGFGMGATPNAIANMNAMCERFGPAHTAYFVIPLIGAFVVDFLNASILMIFMNLLK</sequence>
<dbReference type="HAMAP" id="MF_02062">
    <property type="entry name" value="GltS"/>
    <property type="match status" value="1"/>
</dbReference>
<feature type="transmembrane region" description="Helical" evidence="1">
    <location>
        <begin position="288"/>
        <end position="308"/>
    </location>
</feature>
<organism evidence="3 4">
    <name type="scientific">Dialister succinatiphilus YIT 11850</name>
    <dbReference type="NCBI Taxonomy" id="742743"/>
    <lineage>
        <taxon>Bacteria</taxon>
        <taxon>Bacillati</taxon>
        <taxon>Bacillota</taxon>
        <taxon>Negativicutes</taxon>
        <taxon>Veillonellales</taxon>
        <taxon>Veillonellaceae</taxon>
        <taxon>Dialister</taxon>
    </lineage>
</organism>
<evidence type="ECO:0000256" key="1">
    <source>
        <dbReference type="HAMAP-Rule" id="MF_02062"/>
    </source>
</evidence>
<evidence type="ECO:0000313" key="3">
    <source>
        <dbReference type="EMBL" id="EHO62854.1"/>
    </source>
</evidence>
<keyword evidence="1" id="KW-0739">Sodium transport</keyword>
<keyword evidence="1" id="KW-0915">Sodium</keyword>
<keyword evidence="1" id="KW-1133">Transmembrane helix</keyword>
<accession>H1D0T7</accession>
<dbReference type="NCBIfam" id="TIGR00210">
    <property type="entry name" value="gltS"/>
    <property type="match status" value="1"/>
</dbReference>
<feature type="transmembrane region" description="Helical" evidence="1">
    <location>
        <begin position="381"/>
        <end position="408"/>
    </location>
</feature>
<protein>
    <recommendedName>
        <fullName evidence="1 2">Sodium/glutamate symporter</fullName>
    </recommendedName>
</protein>
<keyword evidence="1" id="KW-0813">Transport</keyword>
<feature type="transmembrane region" description="Helical" evidence="1">
    <location>
        <begin position="228"/>
        <end position="250"/>
    </location>
</feature>
<comment type="similarity">
    <text evidence="1">Belongs to the glutamate:Na(+) symporter (ESS) (TC 2.A.27) family.</text>
</comment>
<keyword evidence="1" id="KW-0812">Transmembrane</keyword>
<dbReference type="RefSeq" id="WP_008859719.1">
    <property type="nucleotide sequence ID" value="NZ_JH591188.1"/>
</dbReference>
<dbReference type="PATRIC" id="fig|742743.3.peg.1245"/>
<comment type="function">
    <text evidence="1">Catalyzes the sodium-dependent transport of glutamate.</text>
</comment>
<dbReference type="GO" id="GO:0005886">
    <property type="term" value="C:plasma membrane"/>
    <property type="evidence" value="ECO:0007669"/>
    <property type="project" value="UniProtKB-SubCell"/>
</dbReference>
<keyword evidence="1" id="KW-0406">Ion transport</keyword>